<name>A0AAD7JV10_9AGAR</name>
<dbReference type="EMBL" id="JARKIB010000014">
    <property type="protein sequence ID" value="KAJ7772215.1"/>
    <property type="molecule type" value="Genomic_DNA"/>
</dbReference>
<comment type="caution">
    <text evidence="1">The sequence shown here is derived from an EMBL/GenBank/DDBJ whole genome shotgun (WGS) entry which is preliminary data.</text>
</comment>
<gene>
    <name evidence="1" type="ORF">B0H16DRAFT_1512687</name>
</gene>
<keyword evidence="2" id="KW-1185">Reference proteome</keyword>
<dbReference type="AlphaFoldDB" id="A0AAD7JV10"/>
<evidence type="ECO:0000313" key="1">
    <source>
        <dbReference type="EMBL" id="KAJ7772215.1"/>
    </source>
</evidence>
<proteinExistence type="predicted"/>
<accession>A0AAD7JV10</accession>
<evidence type="ECO:0008006" key="3">
    <source>
        <dbReference type="Google" id="ProtNLM"/>
    </source>
</evidence>
<organism evidence="1 2">
    <name type="scientific">Mycena metata</name>
    <dbReference type="NCBI Taxonomy" id="1033252"/>
    <lineage>
        <taxon>Eukaryota</taxon>
        <taxon>Fungi</taxon>
        <taxon>Dikarya</taxon>
        <taxon>Basidiomycota</taxon>
        <taxon>Agaricomycotina</taxon>
        <taxon>Agaricomycetes</taxon>
        <taxon>Agaricomycetidae</taxon>
        <taxon>Agaricales</taxon>
        <taxon>Marasmiineae</taxon>
        <taxon>Mycenaceae</taxon>
        <taxon>Mycena</taxon>
    </lineage>
</organism>
<dbReference type="InterPro" id="IPR059179">
    <property type="entry name" value="MLKL-like_MCAfunc"/>
</dbReference>
<reference evidence="1" key="1">
    <citation type="submission" date="2023-03" db="EMBL/GenBank/DDBJ databases">
        <title>Massive genome expansion in bonnet fungi (Mycena s.s.) driven by repeated elements and novel gene families across ecological guilds.</title>
        <authorList>
            <consortium name="Lawrence Berkeley National Laboratory"/>
            <person name="Harder C.B."/>
            <person name="Miyauchi S."/>
            <person name="Viragh M."/>
            <person name="Kuo A."/>
            <person name="Thoen E."/>
            <person name="Andreopoulos B."/>
            <person name="Lu D."/>
            <person name="Skrede I."/>
            <person name="Drula E."/>
            <person name="Henrissat B."/>
            <person name="Morin E."/>
            <person name="Kohler A."/>
            <person name="Barry K."/>
            <person name="LaButti K."/>
            <person name="Morin E."/>
            <person name="Salamov A."/>
            <person name="Lipzen A."/>
            <person name="Mereny Z."/>
            <person name="Hegedus B."/>
            <person name="Baldrian P."/>
            <person name="Stursova M."/>
            <person name="Weitz H."/>
            <person name="Taylor A."/>
            <person name="Grigoriev I.V."/>
            <person name="Nagy L.G."/>
            <person name="Martin F."/>
            <person name="Kauserud H."/>
        </authorList>
    </citation>
    <scope>NUCLEOTIDE SEQUENCE</scope>
    <source>
        <strain evidence="1">CBHHK182m</strain>
    </source>
</reference>
<protein>
    <recommendedName>
        <fullName evidence="3">Protein kinase domain-containing protein</fullName>
    </recommendedName>
</protein>
<dbReference type="CDD" id="cd21037">
    <property type="entry name" value="MLKL_NTD"/>
    <property type="match status" value="1"/>
</dbReference>
<evidence type="ECO:0000313" key="2">
    <source>
        <dbReference type="Proteomes" id="UP001215598"/>
    </source>
</evidence>
<sequence>MLDPETRSSLEAHLVAGSRSRDWLAQMIMAVRTIAAGADFVPLPYARAALGTLVVLLETVDKIKKNREDLRDLCASTVEIVLILRNEIRNNGESAGSRFAGFCEDFMAFLSILQTGLENLIAGRRGVRGRLKEFVGATSIADQIERYKIRVNELRSNFLLLTALETHRKVANISTSMAPVQDTVFDGLGNDFRHVALGDINLLYEISISSKAYKIRVFTAHISGEPSSMTVVKYDDAVEKWKEDFELYSGVRHPNVWQLFGVSTAPGLQALIYHDELIPLATYRRSRRPSSDLVWACVEGMLFKQFKNCSQHHHWLSGHHEQGFEPAICVKRNPPQICLTMPDLENEDECYDLDFDLSQWHTVLFRRQNTTIETATIYSLLATYPPTSLPRTLSQRLDVSNFLSALIPVRAPSLTLGEFQTRLFLGSVVTQICHRFGKSLCPIAYIPNSCTPQPPKWRVNPALDFQGQAEGNRFTFASGTFKTIQLSGTRILLQASIELSQELRDMTNTSWLSQANKWIDTGLLEDAGRYRYGVVDELAFVILADGDLGRTKGISQEAHLFACPISIRYDGSRVGLESAASNRAYWSLDPAGATPLSPGEAHFIGLPRLEFQFLPRANFWHEYHYNALREYSMARGLDPYSDEFTRLLELPLAEKETERPRDTNQECP</sequence>
<dbReference type="Proteomes" id="UP001215598">
    <property type="component" value="Unassembled WGS sequence"/>
</dbReference>